<dbReference type="PROSITE" id="PS50030">
    <property type="entry name" value="UBA"/>
    <property type="match status" value="1"/>
</dbReference>
<dbReference type="Pfam" id="PF22562">
    <property type="entry name" value="UBA_7"/>
    <property type="match status" value="1"/>
</dbReference>
<evidence type="ECO:0000256" key="1">
    <source>
        <dbReference type="ARBA" id="ARBA00022723"/>
    </source>
</evidence>
<dbReference type="InterPro" id="IPR015940">
    <property type="entry name" value="UBA"/>
</dbReference>
<feature type="compositionally biased region" description="Low complexity" evidence="5">
    <location>
        <begin position="127"/>
        <end position="141"/>
    </location>
</feature>
<protein>
    <submittedName>
        <fullName evidence="8">Uncharacterized protein</fullName>
    </submittedName>
</protein>
<evidence type="ECO:0000313" key="8">
    <source>
        <dbReference type="EMBL" id="CAE2201470.1"/>
    </source>
</evidence>
<evidence type="ECO:0000256" key="2">
    <source>
        <dbReference type="ARBA" id="ARBA00022771"/>
    </source>
</evidence>
<dbReference type="SUPFAM" id="SSF46934">
    <property type="entry name" value="UBA-like"/>
    <property type="match status" value="1"/>
</dbReference>
<evidence type="ECO:0000256" key="3">
    <source>
        <dbReference type="ARBA" id="ARBA00022833"/>
    </source>
</evidence>
<dbReference type="InterPro" id="IPR052476">
    <property type="entry name" value="UBAC1"/>
</dbReference>
<evidence type="ECO:0000259" key="6">
    <source>
        <dbReference type="PROSITE" id="PS50030"/>
    </source>
</evidence>
<reference evidence="8" key="1">
    <citation type="submission" date="2021-01" db="EMBL/GenBank/DDBJ databases">
        <authorList>
            <person name="Corre E."/>
            <person name="Pelletier E."/>
            <person name="Niang G."/>
            <person name="Scheremetjew M."/>
            <person name="Finn R."/>
            <person name="Kale V."/>
            <person name="Holt S."/>
            <person name="Cochrane G."/>
            <person name="Meng A."/>
            <person name="Brown T."/>
            <person name="Cohen L."/>
        </authorList>
    </citation>
    <scope>NUCLEOTIDE SEQUENCE</scope>
    <source>
        <strain evidence="8">DIVA3 518/3/11/1/6</strain>
    </source>
</reference>
<dbReference type="InterPro" id="IPR009060">
    <property type="entry name" value="UBA-like_sf"/>
</dbReference>
<feature type="zinc finger region" description="UBR-type" evidence="4">
    <location>
        <begin position="228"/>
        <end position="296"/>
    </location>
</feature>
<dbReference type="PANTHER" id="PTHR46738:SF1">
    <property type="entry name" value="UBIQUITIN-ASSOCIATED DOMAIN-CONTAINING PROTEIN 1"/>
    <property type="match status" value="1"/>
</dbReference>
<dbReference type="PROSITE" id="PS51157">
    <property type="entry name" value="ZF_UBR"/>
    <property type="match status" value="1"/>
</dbReference>
<feature type="region of interest" description="Disordered" evidence="5">
    <location>
        <begin position="127"/>
        <end position="146"/>
    </location>
</feature>
<name>A0A7S4HJV2_9EUKA</name>
<dbReference type="Pfam" id="PF02207">
    <property type="entry name" value="zf-UBR"/>
    <property type="match status" value="1"/>
</dbReference>
<gene>
    <name evidence="8" type="ORF">VSP0166_LOCUS1382</name>
</gene>
<evidence type="ECO:0000259" key="7">
    <source>
        <dbReference type="PROSITE" id="PS51157"/>
    </source>
</evidence>
<dbReference type="SUPFAM" id="SSF54236">
    <property type="entry name" value="Ubiquitin-like"/>
    <property type="match status" value="1"/>
</dbReference>
<dbReference type="Gene3D" id="1.10.8.10">
    <property type="entry name" value="DNA helicase RuvA subunit, C-terminal domain"/>
    <property type="match status" value="1"/>
</dbReference>
<dbReference type="GO" id="GO:0008270">
    <property type="term" value="F:zinc ion binding"/>
    <property type="evidence" value="ECO:0007669"/>
    <property type="project" value="UniProtKB-KW"/>
</dbReference>
<dbReference type="CDD" id="cd19671">
    <property type="entry name" value="UBR-box_UBR4_5_6_7"/>
    <property type="match status" value="1"/>
</dbReference>
<dbReference type="InterPro" id="IPR003126">
    <property type="entry name" value="Znf_UBR"/>
</dbReference>
<dbReference type="SMART" id="SM00396">
    <property type="entry name" value="ZnF_UBR1"/>
    <property type="match status" value="1"/>
</dbReference>
<keyword evidence="1" id="KW-0479">Metal-binding</keyword>
<dbReference type="GO" id="GO:0000151">
    <property type="term" value="C:ubiquitin ligase complex"/>
    <property type="evidence" value="ECO:0007669"/>
    <property type="project" value="TreeGrafter"/>
</dbReference>
<dbReference type="EMBL" id="HBKP01001897">
    <property type="protein sequence ID" value="CAE2201470.1"/>
    <property type="molecule type" value="Transcribed_RNA"/>
</dbReference>
<feature type="domain" description="UBR-type" evidence="7">
    <location>
        <begin position="228"/>
        <end position="296"/>
    </location>
</feature>
<dbReference type="AlphaFoldDB" id="A0A7S4HJV2"/>
<dbReference type="PANTHER" id="PTHR46738">
    <property type="entry name" value="UBIQUITIN-ASSOCIATED DOMAIN-CONTAINING PROTEIN 1"/>
    <property type="match status" value="1"/>
</dbReference>
<evidence type="ECO:0000256" key="4">
    <source>
        <dbReference type="PROSITE-ProRule" id="PRU00508"/>
    </source>
</evidence>
<keyword evidence="3" id="KW-0862">Zinc</keyword>
<evidence type="ECO:0000256" key="5">
    <source>
        <dbReference type="SAM" id="MobiDB-lite"/>
    </source>
</evidence>
<keyword evidence="2" id="KW-0863">Zinc-finger</keyword>
<organism evidence="8">
    <name type="scientific">Vannella robusta</name>
    <dbReference type="NCBI Taxonomy" id="1487602"/>
    <lineage>
        <taxon>Eukaryota</taxon>
        <taxon>Amoebozoa</taxon>
        <taxon>Discosea</taxon>
        <taxon>Flabellinia</taxon>
        <taxon>Vannellidae</taxon>
        <taxon>Vannella</taxon>
    </lineage>
</organism>
<accession>A0A7S4HJV2</accession>
<sequence length="296" mass="32214">MQVSVSCVGLFVERFSLSPGDSVSVHAGASMECFTYVLVQIKDLRGKVEAKWPQELNSCNFSFVFAGCVLKDSASIESVGLSPTDHIVVLYSKKPQPKPATQPQVNPEIQNIMDSFMQNVPNVQVNAGAPREPEAAPAANPSTVQPTVTPEAVEQAKNLLQILLDAGFPRERSKKALLMNGMDPNAAIEWLLTHMDDPNIDVPLTQQELNQLLNKQPNQEVANCINSNKCTYCVTGPVMTPQEWFECETCNLKDGLGCCATCARVCHEGHQLTSKGIHSCFCDCGDSNPSCVSKQN</sequence>
<proteinExistence type="predicted"/>
<dbReference type="InterPro" id="IPR029071">
    <property type="entry name" value="Ubiquitin-like_domsf"/>
</dbReference>
<feature type="domain" description="UBA" evidence="6">
    <location>
        <begin position="151"/>
        <end position="194"/>
    </location>
</feature>